<reference evidence="1 2" key="1">
    <citation type="submission" date="2024-06" db="EMBL/GenBank/DDBJ databases">
        <title>Genomic Encyclopedia of Type Strains, Phase IV (KMG-IV): sequencing the most valuable type-strain genomes for metagenomic binning, comparative biology and taxonomic classification.</title>
        <authorList>
            <person name="Goeker M."/>
        </authorList>
    </citation>
    <scope>NUCLEOTIDE SEQUENCE [LARGE SCALE GENOMIC DNA]</scope>
    <source>
        <strain evidence="1 2">DSM 28303</strain>
    </source>
</reference>
<organism evidence="1 2">
    <name type="scientific">Streptococcus rupicaprae</name>
    <dbReference type="NCBI Taxonomy" id="759619"/>
    <lineage>
        <taxon>Bacteria</taxon>
        <taxon>Bacillati</taxon>
        <taxon>Bacillota</taxon>
        <taxon>Bacilli</taxon>
        <taxon>Lactobacillales</taxon>
        <taxon>Streptococcaceae</taxon>
        <taxon>Streptococcus</taxon>
    </lineage>
</organism>
<keyword evidence="2" id="KW-1185">Reference proteome</keyword>
<gene>
    <name evidence="1" type="ORF">ABID29_001599</name>
</gene>
<accession>A0ABV2FIT7</accession>
<comment type="caution">
    <text evidence="1">The sequence shown here is derived from an EMBL/GenBank/DDBJ whole genome shotgun (WGS) entry which is preliminary data.</text>
</comment>
<dbReference type="RefSeq" id="WP_354365619.1">
    <property type="nucleotide sequence ID" value="NZ_JBEPLO010000017.1"/>
</dbReference>
<name>A0ABV2FIT7_9STRE</name>
<evidence type="ECO:0000313" key="1">
    <source>
        <dbReference type="EMBL" id="MET3558474.1"/>
    </source>
</evidence>
<proteinExistence type="predicted"/>
<dbReference type="Gene3D" id="1.25.40.10">
    <property type="entry name" value="Tetratricopeptide repeat domain"/>
    <property type="match status" value="1"/>
</dbReference>
<protein>
    <submittedName>
        <fullName evidence="1">Tetratricopeptide (TPR) repeat protein</fullName>
    </submittedName>
</protein>
<dbReference type="EMBL" id="JBEPLO010000017">
    <property type="protein sequence ID" value="MET3558474.1"/>
    <property type="molecule type" value="Genomic_DNA"/>
</dbReference>
<dbReference type="InterPro" id="IPR011990">
    <property type="entry name" value="TPR-like_helical_dom_sf"/>
</dbReference>
<sequence length="202" mass="22826">MLDQIYEAFDLMDKGQLEEALLLLDGLVVAPESEVYYTYLSTYGYVYTALKDYNQALQSYQNYLAKAVTEGSFKEQHIAHHQLCMVYRELGDYVSAMAELDLERALIAQHFASDDLVWAVHLYEVGYLAYLLGEHGRAEQVMQTSLDHALRTDDWIAQACAYRGLGEILSSSAHLYQAKSLFEQAGDPIGSQEIDDLLSHLP</sequence>
<dbReference type="SUPFAM" id="SSF48452">
    <property type="entry name" value="TPR-like"/>
    <property type="match status" value="1"/>
</dbReference>
<evidence type="ECO:0000313" key="2">
    <source>
        <dbReference type="Proteomes" id="UP001549122"/>
    </source>
</evidence>
<dbReference type="Proteomes" id="UP001549122">
    <property type="component" value="Unassembled WGS sequence"/>
</dbReference>